<reference evidence="5 6" key="1">
    <citation type="submission" date="2020-07" db="EMBL/GenBank/DDBJ databases">
        <title>Moheibacter lacus sp. nov., a member of the family Flavobacteriaceae isolated from freshwater lake sediment.</title>
        <authorList>
            <person name="Liu Y."/>
        </authorList>
    </citation>
    <scope>NUCLEOTIDE SEQUENCE [LARGE SCALE GENOMIC DNA]</scope>
    <source>
        <strain evidence="5 6">BDHS18</strain>
    </source>
</reference>
<dbReference type="GO" id="GO:0000155">
    <property type="term" value="F:phosphorelay sensor kinase activity"/>
    <property type="evidence" value="ECO:0007669"/>
    <property type="project" value="TreeGrafter"/>
</dbReference>
<dbReference type="Gene3D" id="3.30.565.10">
    <property type="entry name" value="Histidine kinase-like ATPase, C-terminal domain"/>
    <property type="match status" value="1"/>
</dbReference>
<dbReference type="Pfam" id="PF02518">
    <property type="entry name" value="HATPase_c"/>
    <property type="match status" value="1"/>
</dbReference>
<evidence type="ECO:0000256" key="2">
    <source>
        <dbReference type="SAM" id="Phobius"/>
    </source>
</evidence>
<dbReference type="SUPFAM" id="SSF50998">
    <property type="entry name" value="Quinoprotein alcohol dehydrogenase-like"/>
    <property type="match status" value="1"/>
</dbReference>
<keyword evidence="3" id="KW-0732">Signal</keyword>
<keyword evidence="2" id="KW-0812">Transmembrane</keyword>
<proteinExistence type="predicted"/>
<keyword evidence="6" id="KW-1185">Reference proteome</keyword>
<dbReference type="RefSeq" id="WP_182043200.1">
    <property type="nucleotide sequence ID" value="NZ_JACDZE010000001.1"/>
</dbReference>
<keyword evidence="1" id="KW-0597">Phosphoprotein</keyword>
<accession>A0A838ZQR4</accession>
<protein>
    <recommendedName>
        <fullName evidence="4">Histidine kinase domain-containing protein</fullName>
    </recommendedName>
</protein>
<evidence type="ECO:0000256" key="3">
    <source>
        <dbReference type="SAM" id="SignalP"/>
    </source>
</evidence>
<dbReference type="PANTHER" id="PTHR43547:SF2">
    <property type="entry name" value="HYBRID SIGNAL TRANSDUCTION HISTIDINE KINASE C"/>
    <property type="match status" value="1"/>
</dbReference>
<evidence type="ECO:0000313" key="6">
    <source>
        <dbReference type="Proteomes" id="UP000552241"/>
    </source>
</evidence>
<feature type="transmembrane region" description="Helical" evidence="2">
    <location>
        <begin position="742"/>
        <end position="761"/>
    </location>
</feature>
<name>A0A838ZQR4_9FLAO</name>
<dbReference type="PROSITE" id="PS50109">
    <property type="entry name" value="HIS_KIN"/>
    <property type="match status" value="1"/>
</dbReference>
<keyword evidence="2" id="KW-0472">Membrane</keyword>
<organism evidence="5 6">
    <name type="scientific">Moheibacter lacus</name>
    <dbReference type="NCBI Taxonomy" id="2745851"/>
    <lineage>
        <taxon>Bacteria</taxon>
        <taxon>Pseudomonadati</taxon>
        <taxon>Bacteroidota</taxon>
        <taxon>Flavobacteriia</taxon>
        <taxon>Flavobacteriales</taxon>
        <taxon>Weeksellaceae</taxon>
        <taxon>Moheibacter</taxon>
    </lineage>
</organism>
<dbReference type="SUPFAM" id="SSF55874">
    <property type="entry name" value="ATPase domain of HSP90 chaperone/DNA topoisomerase II/histidine kinase"/>
    <property type="match status" value="1"/>
</dbReference>
<feature type="signal peptide" evidence="3">
    <location>
        <begin position="1"/>
        <end position="23"/>
    </location>
</feature>
<dbReference type="SUPFAM" id="SSF101898">
    <property type="entry name" value="NHL repeat"/>
    <property type="match status" value="1"/>
</dbReference>
<dbReference type="InterPro" id="IPR005467">
    <property type="entry name" value="His_kinase_dom"/>
</dbReference>
<feature type="chain" id="PRO_5032891957" description="Histidine kinase domain-containing protein" evidence="3">
    <location>
        <begin position="24"/>
        <end position="1000"/>
    </location>
</feature>
<dbReference type="Pfam" id="PF07568">
    <property type="entry name" value="HisKA_2"/>
    <property type="match status" value="1"/>
</dbReference>
<dbReference type="InterPro" id="IPR013783">
    <property type="entry name" value="Ig-like_fold"/>
</dbReference>
<dbReference type="Proteomes" id="UP000552241">
    <property type="component" value="Unassembled WGS sequence"/>
</dbReference>
<dbReference type="InterPro" id="IPR003594">
    <property type="entry name" value="HATPase_dom"/>
</dbReference>
<dbReference type="Pfam" id="PF07495">
    <property type="entry name" value="Y_Y_Y"/>
    <property type="match status" value="1"/>
</dbReference>
<dbReference type="PANTHER" id="PTHR43547">
    <property type="entry name" value="TWO-COMPONENT HISTIDINE KINASE"/>
    <property type="match status" value="1"/>
</dbReference>
<feature type="domain" description="Histidine kinase" evidence="4">
    <location>
        <begin position="811"/>
        <end position="1000"/>
    </location>
</feature>
<gene>
    <name evidence="5" type="ORF">HU137_07720</name>
</gene>
<dbReference type="Gene3D" id="2.130.10.10">
    <property type="entry name" value="YVTN repeat-like/Quinoprotein amine dehydrogenase"/>
    <property type="match status" value="2"/>
</dbReference>
<dbReference type="InterPro" id="IPR011110">
    <property type="entry name" value="Reg_prop"/>
</dbReference>
<sequence length="1000" mass="115825">MKISIQKRLLVALGLFISIQIHSQETLTVKVMAQQDGLSQLGVSSMDFDQKGYLWAGTQNGLNRYNGNVFKVFFSGNKPNDLKDDHIRSLLFLNDTLWIATNTNSVNAYLPKENRFLNFERYKNPNEFIKFTYALTASKENIIAGAVGHIFTINRKSKTIKTLKVPDILINDFVTTLAPIHQNQYLIGTNISGVYRYDEKASKVFTDEAFHSLKNHQINSILQVNPHRILIGTNLGLYQYIIAEEKLIKLHDIYVKSLYKWNENQVFVGGLNHNYFLSNFRDLEEIHFKDFSNQEIEAVILSIKKDSLGGTFFGTETKGILYYHPLHKKFSPLRINVKNSPKKDFISIFNFLRKDDNLWMATELGFAKYNLKTKTYQLYRTDNLEYTIAQDHQGRIWAGGFEEGLVRYDERKDQFIKIPTTFKDKDVIQLTFISEEKLWIHTWSNGIFEMDLNSGKTQPVFIDGKNLIRSRTSYIDRKGGIWIGSDEGLYHLVGKNVKYYGNLSNPRVFAISEDSKGKIWVGTAKGISKIDPEKNTVTKWFRQNGLPNDFIYGLLVDDVDQVWVSTNFGLSVYDPNTNQFKNYTEEDGLQNNEFNGKAAYKDESGNFYFGGMNGFNIIRPEKVQVNKKIGSTHVEDIKLFGKSINQNILYSDTLYFSHNENVITFDFISLNFLRSEKNRYRFILEGFDDQWRPETKEKSTTYTNLNPGTYIFKVMGSNNELLWGKTDQKVIIINSPWYQTTWFKILALMSIISLIGLIFYVKNLQQKRTNRRLVKMVENRTEELNQSNAALNESLATSKKQQENISFLMQELNHRVKNNLQLITSLIDLQSFDIENKEIQEKLKLLQSRVYTVAKVHDLLNKEDNEKIQTSEFIEELIREILLFSGQKIETKFELPPFDFPTKRITYLGLIFNELVTNSIKHAFQHKNTDKKIRISGYQNESELVLIYHDNGIGFQPETKDLHSSKGLNLIFTLVKQLNGEVKIENKEGSLVKIIISKKE</sequence>
<evidence type="ECO:0000259" key="4">
    <source>
        <dbReference type="PROSITE" id="PS50109"/>
    </source>
</evidence>
<dbReference type="InterPro" id="IPR036890">
    <property type="entry name" value="HATPase_C_sf"/>
</dbReference>
<comment type="caution">
    <text evidence="5">The sequence shown here is derived from an EMBL/GenBank/DDBJ whole genome shotgun (WGS) entry which is preliminary data.</text>
</comment>
<dbReference type="Gene3D" id="2.60.40.10">
    <property type="entry name" value="Immunoglobulins"/>
    <property type="match status" value="1"/>
</dbReference>
<dbReference type="InterPro" id="IPR011123">
    <property type="entry name" value="Y_Y_Y"/>
</dbReference>
<evidence type="ECO:0000313" key="5">
    <source>
        <dbReference type="EMBL" id="MBA5629655.1"/>
    </source>
</evidence>
<dbReference type="EMBL" id="JACDZE010000001">
    <property type="protein sequence ID" value="MBA5629655.1"/>
    <property type="molecule type" value="Genomic_DNA"/>
</dbReference>
<dbReference type="AlphaFoldDB" id="A0A838ZQR4"/>
<keyword evidence="2" id="KW-1133">Transmembrane helix</keyword>
<dbReference type="InterPro" id="IPR011047">
    <property type="entry name" value="Quinoprotein_ADH-like_sf"/>
</dbReference>
<dbReference type="InterPro" id="IPR015943">
    <property type="entry name" value="WD40/YVTN_repeat-like_dom_sf"/>
</dbReference>
<evidence type="ECO:0000256" key="1">
    <source>
        <dbReference type="ARBA" id="ARBA00022553"/>
    </source>
</evidence>
<dbReference type="SMART" id="SM00387">
    <property type="entry name" value="HATPase_c"/>
    <property type="match status" value="1"/>
</dbReference>
<dbReference type="Pfam" id="PF07494">
    <property type="entry name" value="Reg_prop"/>
    <property type="match status" value="1"/>
</dbReference>
<dbReference type="InterPro" id="IPR011495">
    <property type="entry name" value="Sig_transdc_His_kin_sub2_dim/P"/>
</dbReference>